<keyword evidence="2" id="KW-0472">Membrane</keyword>
<dbReference type="EnsemblMetazoa" id="AMAM013163-RA">
    <property type="protein sequence ID" value="AMAM013163-PA"/>
    <property type="gene ID" value="AMAM013163"/>
</dbReference>
<reference evidence="3" key="2">
    <citation type="submission" date="2020-05" db="UniProtKB">
        <authorList>
            <consortium name="EnsemblMetazoa"/>
        </authorList>
    </citation>
    <scope>IDENTIFICATION</scope>
    <source>
        <strain evidence="3">maculatus3</strain>
    </source>
</reference>
<feature type="compositionally biased region" description="Low complexity" evidence="1">
    <location>
        <begin position="31"/>
        <end position="42"/>
    </location>
</feature>
<dbReference type="Proteomes" id="UP000075901">
    <property type="component" value="Unassembled WGS sequence"/>
</dbReference>
<proteinExistence type="predicted"/>
<sequence length="169" mass="18324">MMYASRGSDRSRPGSRSAPTIDDGWERAEYHQQQPQPQQQQRQRQRQHRQGQRDGRVRPSPISRAYANARLLVSLGTLALLVTSVTTVVAVGGVSLTGSNSASVQISGASAARWTKATETGSDLRRVPRSPIVPGRKLAPIPSSEETEGRFGNKMVLLISPPQANGVEI</sequence>
<feature type="transmembrane region" description="Helical" evidence="2">
    <location>
        <begin position="71"/>
        <end position="96"/>
    </location>
</feature>
<reference evidence="4" key="1">
    <citation type="submission" date="2013-09" db="EMBL/GenBank/DDBJ databases">
        <title>The Genome Sequence of Anopheles maculatus species B.</title>
        <authorList>
            <consortium name="The Broad Institute Genomics Platform"/>
            <person name="Neafsey D.E."/>
            <person name="Besansky N."/>
            <person name="Howell P."/>
            <person name="Walton C."/>
            <person name="Young S.K."/>
            <person name="Zeng Q."/>
            <person name="Gargeya S."/>
            <person name="Fitzgerald M."/>
            <person name="Haas B."/>
            <person name="Abouelleil A."/>
            <person name="Allen A.W."/>
            <person name="Alvarado L."/>
            <person name="Arachchi H.M."/>
            <person name="Berlin A.M."/>
            <person name="Chapman S.B."/>
            <person name="Gainer-Dewar J."/>
            <person name="Goldberg J."/>
            <person name="Griggs A."/>
            <person name="Gujja S."/>
            <person name="Hansen M."/>
            <person name="Howarth C."/>
            <person name="Imamovic A."/>
            <person name="Ireland A."/>
            <person name="Larimer J."/>
            <person name="McCowan C."/>
            <person name="Murphy C."/>
            <person name="Pearson M."/>
            <person name="Poon T.W."/>
            <person name="Priest M."/>
            <person name="Roberts A."/>
            <person name="Saif S."/>
            <person name="Shea T."/>
            <person name="Sisk P."/>
            <person name="Sykes S."/>
            <person name="Wortman J."/>
            <person name="Nusbaum C."/>
            <person name="Birren B."/>
        </authorList>
    </citation>
    <scope>NUCLEOTIDE SEQUENCE [LARGE SCALE GENOMIC DNA]</scope>
    <source>
        <strain evidence="4">maculatus3</strain>
    </source>
</reference>
<evidence type="ECO:0000313" key="3">
    <source>
        <dbReference type="EnsemblMetazoa" id="AMAM013163-PA"/>
    </source>
</evidence>
<keyword evidence="4" id="KW-1185">Reference proteome</keyword>
<dbReference type="VEuPathDB" id="VectorBase:AMAM013163"/>
<evidence type="ECO:0000313" key="4">
    <source>
        <dbReference type="Proteomes" id="UP000075901"/>
    </source>
</evidence>
<evidence type="ECO:0000256" key="2">
    <source>
        <dbReference type="SAM" id="Phobius"/>
    </source>
</evidence>
<evidence type="ECO:0000256" key="1">
    <source>
        <dbReference type="SAM" id="MobiDB-lite"/>
    </source>
</evidence>
<protein>
    <submittedName>
        <fullName evidence="3">Uncharacterized protein</fullName>
    </submittedName>
</protein>
<accession>A0A182STN2</accession>
<feature type="region of interest" description="Disordered" evidence="1">
    <location>
        <begin position="120"/>
        <end position="147"/>
    </location>
</feature>
<keyword evidence="2" id="KW-1133">Transmembrane helix</keyword>
<keyword evidence="2" id="KW-0812">Transmembrane</keyword>
<organism evidence="3 4">
    <name type="scientific">Anopheles maculatus</name>
    <dbReference type="NCBI Taxonomy" id="74869"/>
    <lineage>
        <taxon>Eukaryota</taxon>
        <taxon>Metazoa</taxon>
        <taxon>Ecdysozoa</taxon>
        <taxon>Arthropoda</taxon>
        <taxon>Hexapoda</taxon>
        <taxon>Insecta</taxon>
        <taxon>Pterygota</taxon>
        <taxon>Neoptera</taxon>
        <taxon>Endopterygota</taxon>
        <taxon>Diptera</taxon>
        <taxon>Nematocera</taxon>
        <taxon>Culicoidea</taxon>
        <taxon>Culicidae</taxon>
        <taxon>Anophelinae</taxon>
        <taxon>Anopheles</taxon>
        <taxon>Anopheles maculatus group</taxon>
    </lineage>
</organism>
<feature type="region of interest" description="Disordered" evidence="1">
    <location>
        <begin position="1"/>
        <end position="62"/>
    </location>
</feature>
<dbReference type="AlphaFoldDB" id="A0A182STN2"/>
<name>A0A182STN2_9DIPT</name>